<organism evidence="1 2">
    <name type="scientific">Guptibacillus hwajinpoensis</name>
    <dbReference type="NCBI Taxonomy" id="208199"/>
    <lineage>
        <taxon>Bacteria</taxon>
        <taxon>Bacillati</taxon>
        <taxon>Bacillota</taxon>
        <taxon>Bacilli</taxon>
        <taxon>Bacillales</taxon>
        <taxon>Guptibacillaceae</taxon>
        <taxon>Guptibacillus</taxon>
    </lineage>
</organism>
<dbReference type="AlphaFoldDB" id="A0A845EZS6"/>
<dbReference type="Proteomes" id="UP000447833">
    <property type="component" value="Unassembled WGS sequence"/>
</dbReference>
<comment type="caution">
    <text evidence="1">The sequence shown here is derived from an EMBL/GenBank/DDBJ whole genome shotgun (WGS) entry which is preliminary data.</text>
</comment>
<dbReference type="RefSeq" id="WP_160919521.1">
    <property type="nucleotide sequence ID" value="NZ_JAIVAE010000003.1"/>
</dbReference>
<proteinExistence type="predicted"/>
<evidence type="ECO:0000313" key="2">
    <source>
        <dbReference type="Proteomes" id="UP000447833"/>
    </source>
</evidence>
<accession>A0A845EZS6</accession>
<evidence type="ECO:0000313" key="1">
    <source>
        <dbReference type="EMBL" id="MYL64073.1"/>
    </source>
</evidence>
<protein>
    <submittedName>
        <fullName evidence="1">Uncharacterized protein</fullName>
    </submittedName>
</protein>
<reference evidence="1 2" key="1">
    <citation type="submission" date="2019-11" db="EMBL/GenBank/DDBJ databases">
        <title>Genome sequences of 17 halophilic strains isolated from different environments.</title>
        <authorList>
            <person name="Furrow R.E."/>
        </authorList>
    </citation>
    <scope>NUCLEOTIDE SEQUENCE [LARGE SCALE GENOMIC DNA]</scope>
    <source>
        <strain evidence="1 2">22506_14_FS</strain>
    </source>
</reference>
<dbReference type="EMBL" id="WMEY01000003">
    <property type="protein sequence ID" value="MYL64073.1"/>
    <property type="molecule type" value="Genomic_DNA"/>
</dbReference>
<sequence>MRERRTVSLSGSLLLTYPWEMERKEQALKEQGIYNRNSQKEQELKENK</sequence>
<name>A0A845EZS6_9BACL</name>
<gene>
    <name evidence="1" type="ORF">GLW07_11995</name>
</gene>